<dbReference type="InterPro" id="IPR032675">
    <property type="entry name" value="LRR_dom_sf"/>
</dbReference>
<dbReference type="InterPro" id="IPR003591">
    <property type="entry name" value="Leu-rich_rpt_typical-subtyp"/>
</dbReference>
<feature type="transmembrane region" description="Helical" evidence="3">
    <location>
        <begin position="416"/>
        <end position="444"/>
    </location>
</feature>
<keyword evidence="5" id="KW-1185">Reference proteome</keyword>
<accession>A0A9N9SE82</accession>
<evidence type="ECO:0000313" key="5">
    <source>
        <dbReference type="Proteomes" id="UP001153737"/>
    </source>
</evidence>
<name>A0A9N9SE82_PHACE</name>
<dbReference type="AlphaFoldDB" id="A0A9N9SE82"/>
<proteinExistence type="predicted"/>
<keyword evidence="3" id="KW-1133">Transmembrane helix</keyword>
<protein>
    <submittedName>
        <fullName evidence="4">Uncharacterized protein</fullName>
    </submittedName>
</protein>
<dbReference type="SMART" id="SM00369">
    <property type="entry name" value="LRR_TYP"/>
    <property type="match status" value="10"/>
</dbReference>
<dbReference type="PANTHER" id="PTHR45712">
    <property type="entry name" value="AGAP008170-PA"/>
    <property type="match status" value="1"/>
</dbReference>
<keyword evidence="2" id="KW-0677">Repeat</keyword>
<dbReference type="Pfam" id="PF13855">
    <property type="entry name" value="LRR_8"/>
    <property type="match status" value="3"/>
</dbReference>
<dbReference type="OrthoDB" id="676979at2759"/>
<keyword evidence="3" id="KW-0812">Transmembrane</keyword>
<keyword evidence="1" id="KW-0433">Leucine-rich repeat</keyword>
<evidence type="ECO:0000256" key="3">
    <source>
        <dbReference type="SAM" id="Phobius"/>
    </source>
</evidence>
<reference evidence="4" key="2">
    <citation type="submission" date="2022-10" db="EMBL/GenBank/DDBJ databases">
        <authorList>
            <consortium name="ENA_rothamsted_submissions"/>
            <consortium name="culmorum"/>
            <person name="King R."/>
        </authorList>
    </citation>
    <scope>NUCLEOTIDE SEQUENCE</scope>
</reference>
<organism evidence="4 5">
    <name type="scientific">Phaedon cochleariae</name>
    <name type="common">Mustard beetle</name>
    <dbReference type="NCBI Taxonomy" id="80249"/>
    <lineage>
        <taxon>Eukaryota</taxon>
        <taxon>Metazoa</taxon>
        <taxon>Ecdysozoa</taxon>
        <taxon>Arthropoda</taxon>
        <taxon>Hexapoda</taxon>
        <taxon>Insecta</taxon>
        <taxon>Pterygota</taxon>
        <taxon>Neoptera</taxon>
        <taxon>Endopterygota</taxon>
        <taxon>Coleoptera</taxon>
        <taxon>Polyphaga</taxon>
        <taxon>Cucujiformia</taxon>
        <taxon>Chrysomeloidea</taxon>
        <taxon>Chrysomelidae</taxon>
        <taxon>Chrysomelinae</taxon>
        <taxon>Chrysomelini</taxon>
        <taxon>Phaedon</taxon>
    </lineage>
</organism>
<gene>
    <name evidence="4" type="ORF">PHAECO_LOCUS3508</name>
</gene>
<dbReference type="EMBL" id="OU896719">
    <property type="protein sequence ID" value="CAG9816347.1"/>
    <property type="molecule type" value="Genomic_DNA"/>
</dbReference>
<dbReference type="GO" id="GO:0005615">
    <property type="term" value="C:extracellular space"/>
    <property type="evidence" value="ECO:0007669"/>
    <property type="project" value="TreeGrafter"/>
</dbReference>
<dbReference type="InterPro" id="IPR001611">
    <property type="entry name" value="Leu-rich_rpt"/>
</dbReference>
<keyword evidence="3" id="KW-0472">Membrane</keyword>
<sequence length="467" mass="53386">MSCSYGQRGSLTAICTNATSDFFKLTTYRFDYLDETLLCLNCDLNFLEASTFDIPGNEIKTLDIRNSSITFIWPKAFIGMIHMERLLLSNNPIEKIPTGAFEGIRKVRYLEMRNSTTNLEPRVFKELHLLEVLDLRGSQLLMVRPKTFEGLHNLKLLDLSHNKLVLGNTSDIFEPLVNLRILLLNDNFIFRLQGQDFRMLRSLTTLNLARNAMTNFSIDLEPQNRLRTLNLSQNYLSSASFLPGAFENLTNLEDLDLSRNSFDNITLKLFQGLSKLTVLNLGDNRLRGINTGHFSGLPHLRILNVSNNKIDSLKITGRLQMHSLVQMDLSNNNIQNFDYLSLITRAPRLRFINLLNNSLSCIMEDQLRALFLQDHVVVLVSNGKDRDCPKVTTESSQELLDELKEQLQDPYVNSTLLVWMFVLITIVMLLIGVLFYVQFFILLGMGGQAYRNIRLLKNVGSTDVSEF</sequence>
<reference evidence="4" key="1">
    <citation type="submission" date="2022-01" db="EMBL/GenBank/DDBJ databases">
        <authorList>
            <person name="King R."/>
        </authorList>
    </citation>
    <scope>NUCLEOTIDE SEQUENCE</scope>
</reference>
<evidence type="ECO:0000256" key="2">
    <source>
        <dbReference type="ARBA" id="ARBA00022737"/>
    </source>
</evidence>
<dbReference type="PANTHER" id="PTHR45712:SF22">
    <property type="entry name" value="INSULIN-LIKE GROWTH FACTOR-BINDING PROTEIN COMPLEX ACID LABILE SUBUNIT"/>
    <property type="match status" value="1"/>
</dbReference>
<dbReference type="Proteomes" id="UP001153737">
    <property type="component" value="Chromosome 13"/>
</dbReference>
<dbReference type="PROSITE" id="PS51450">
    <property type="entry name" value="LRR"/>
    <property type="match status" value="2"/>
</dbReference>
<dbReference type="Gene3D" id="3.80.10.10">
    <property type="entry name" value="Ribonuclease Inhibitor"/>
    <property type="match status" value="2"/>
</dbReference>
<evidence type="ECO:0000256" key="1">
    <source>
        <dbReference type="ARBA" id="ARBA00022614"/>
    </source>
</evidence>
<dbReference type="InterPro" id="IPR050333">
    <property type="entry name" value="SLRP"/>
</dbReference>
<evidence type="ECO:0000313" key="4">
    <source>
        <dbReference type="EMBL" id="CAG9816347.1"/>
    </source>
</evidence>
<dbReference type="SMART" id="SM00365">
    <property type="entry name" value="LRR_SD22"/>
    <property type="match status" value="5"/>
</dbReference>
<dbReference type="SUPFAM" id="SSF52058">
    <property type="entry name" value="L domain-like"/>
    <property type="match status" value="1"/>
</dbReference>